<keyword evidence="6" id="KW-1185">Reference proteome</keyword>
<feature type="compositionally biased region" description="Low complexity" evidence="3">
    <location>
        <begin position="305"/>
        <end position="320"/>
    </location>
</feature>
<evidence type="ECO:0000313" key="6">
    <source>
        <dbReference type="Proteomes" id="UP000308730"/>
    </source>
</evidence>
<dbReference type="Pfam" id="PF12796">
    <property type="entry name" value="Ank_2"/>
    <property type="match status" value="1"/>
</dbReference>
<feature type="compositionally biased region" description="Polar residues" evidence="3">
    <location>
        <begin position="476"/>
        <end position="487"/>
    </location>
</feature>
<keyword evidence="2" id="KW-0479">Metal-binding</keyword>
<evidence type="ECO:0000259" key="4">
    <source>
        <dbReference type="PROSITE" id="PS50103"/>
    </source>
</evidence>
<feature type="region of interest" description="Disordered" evidence="3">
    <location>
        <begin position="366"/>
        <end position="392"/>
    </location>
</feature>
<feature type="zinc finger region" description="C3H1-type" evidence="2">
    <location>
        <begin position="161"/>
        <end position="186"/>
    </location>
</feature>
<dbReference type="InterPro" id="IPR036770">
    <property type="entry name" value="Ankyrin_rpt-contain_sf"/>
</dbReference>
<organism evidence="5 6">
    <name type="scientific">Antrodiella citrinella</name>
    <dbReference type="NCBI Taxonomy" id="2447956"/>
    <lineage>
        <taxon>Eukaryota</taxon>
        <taxon>Fungi</taxon>
        <taxon>Dikarya</taxon>
        <taxon>Basidiomycota</taxon>
        <taxon>Agaricomycotina</taxon>
        <taxon>Agaricomycetes</taxon>
        <taxon>Polyporales</taxon>
        <taxon>Steccherinaceae</taxon>
        <taxon>Antrodiella</taxon>
    </lineage>
</organism>
<dbReference type="SMART" id="SM00356">
    <property type="entry name" value="ZnF_C3H1"/>
    <property type="match status" value="2"/>
</dbReference>
<dbReference type="PROSITE" id="PS50297">
    <property type="entry name" value="ANK_REP_REGION"/>
    <property type="match status" value="1"/>
</dbReference>
<comment type="caution">
    <text evidence="5">The sequence shown here is derived from an EMBL/GenBank/DDBJ whole genome shotgun (WGS) entry which is preliminary data.</text>
</comment>
<feature type="region of interest" description="Disordered" evidence="3">
    <location>
        <begin position="295"/>
        <end position="328"/>
    </location>
</feature>
<keyword evidence="2" id="KW-0863">Zinc-finger</keyword>
<dbReference type="Gene3D" id="4.10.1000.10">
    <property type="entry name" value="Zinc finger, CCCH-type"/>
    <property type="match status" value="1"/>
</dbReference>
<reference evidence="5 6" key="1">
    <citation type="submission" date="2019-02" db="EMBL/GenBank/DDBJ databases">
        <title>Genome sequencing of the rare red list fungi Antrodiella citrinella (Flaviporus citrinellus).</title>
        <authorList>
            <person name="Buettner E."/>
            <person name="Kellner H."/>
        </authorList>
    </citation>
    <scope>NUCLEOTIDE SEQUENCE [LARGE SCALE GENOMIC DNA]</scope>
    <source>
        <strain evidence="5 6">DSM 108506</strain>
    </source>
</reference>
<sequence>MVSSLWKACAEGDLDRVLELLNDGQSVDIEVKDHTGVTPLICAVQTGKIELVQLLIGRGADPSNASSQGPPEQYTSDPAILGLLAASKSSSMANIPPNDGYLHDPSVEQPKAYFQPPPGAYYYPGPPSMLPDGSVAYYPPPPPPHVVDPNGAFGNLPPPDIARMIPCRYYPACRYGSSCLFAHPQSPYLQGPLPPPAQYPAPYDPMTSAPYPAYYSMNLPSFPPPNGMPPNAVSPPPSANPPPPVTGPMAHVRSGSELMSPVQTPFGSNGIPPPAHYGIVSPVSPSYAHPGSVPLSIPPLPPLQHPMSAQPQSPQQSMYPPTSPNAPPPGHYMHPVGQPQYQLQSMVPQAAEATSPRSPTHLVNGDGYAPGPMNRDGVSHPRRGGVRRPSFGGISRKPPCLFYPSGRCKNGDECRFPHVIPDNHVPHSALYYGARGGHRPRPAPHVNGFAAVEQKLAALTVQDEAQPAVPIGTNGADGSSRSQSTEPGSRGRSHQGPRSNHYANGTRPAEKRVVAPRVQRVPSADEFPVLTSSSTPPLRSPGPNGTLVNGHHGPTAAQILQAPPPQRKEKDSQHSREGSPDGSSNAVKDHTETNGNVHTATEAVINKLPLSFAAVTTAAVPDVSKEVSVSA</sequence>
<feature type="region of interest" description="Disordered" evidence="3">
    <location>
        <begin position="468"/>
        <end position="600"/>
    </location>
</feature>
<dbReference type="Proteomes" id="UP000308730">
    <property type="component" value="Unassembled WGS sequence"/>
</dbReference>
<dbReference type="Gene3D" id="1.25.40.20">
    <property type="entry name" value="Ankyrin repeat-containing domain"/>
    <property type="match status" value="1"/>
</dbReference>
<feature type="compositionally biased region" description="Basic and acidic residues" evidence="3">
    <location>
        <begin position="566"/>
        <end position="579"/>
    </location>
</feature>
<evidence type="ECO:0000256" key="2">
    <source>
        <dbReference type="PROSITE-ProRule" id="PRU00723"/>
    </source>
</evidence>
<dbReference type="EMBL" id="SGPM01000005">
    <property type="protein sequence ID" value="THH33490.1"/>
    <property type="molecule type" value="Genomic_DNA"/>
</dbReference>
<dbReference type="SMART" id="SM00248">
    <property type="entry name" value="ANK"/>
    <property type="match status" value="2"/>
</dbReference>
<dbReference type="InterPro" id="IPR000571">
    <property type="entry name" value="Znf_CCCH"/>
</dbReference>
<gene>
    <name evidence="5" type="ORF">EUX98_g683</name>
</gene>
<dbReference type="OrthoDB" id="20872at2759"/>
<dbReference type="Pfam" id="PF14608">
    <property type="entry name" value="zf-CCCH_2"/>
    <property type="match status" value="2"/>
</dbReference>
<keyword evidence="2" id="KW-0862">Zinc</keyword>
<evidence type="ECO:0000313" key="5">
    <source>
        <dbReference type="EMBL" id="THH33490.1"/>
    </source>
</evidence>
<feature type="domain" description="C3H1-type" evidence="4">
    <location>
        <begin position="394"/>
        <end position="421"/>
    </location>
</feature>
<dbReference type="SUPFAM" id="SSF48403">
    <property type="entry name" value="Ankyrin repeat"/>
    <property type="match status" value="1"/>
</dbReference>
<evidence type="ECO:0000256" key="3">
    <source>
        <dbReference type="SAM" id="MobiDB-lite"/>
    </source>
</evidence>
<keyword evidence="1" id="KW-0040">ANK repeat</keyword>
<dbReference type="GO" id="GO:0010468">
    <property type="term" value="P:regulation of gene expression"/>
    <property type="evidence" value="ECO:0007669"/>
    <property type="project" value="UniProtKB-ARBA"/>
</dbReference>
<dbReference type="InterPro" id="IPR002110">
    <property type="entry name" value="Ankyrin_rpt"/>
</dbReference>
<name>A0A4S4NBX3_9APHY</name>
<feature type="zinc finger region" description="C3H1-type" evidence="2">
    <location>
        <begin position="394"/>
        <end position="421"/>
    </location>
</feature>
<feature type="domain" description="C3H1-type" evidence="4">
    <location>
        <begin position="161"/>
        <end position="186"/>
    </location>
</feature>
<accession>A0A4S4NBX3</accession>
<dbReference type="PROSITE" id="PS50088">
    <property type="entry name" value="ANK_REPEAT"/>
    <property type="match status" value="1"/>
</dbReference>
<dbReference type="AlphaFoldDB" id="A0A4S4NBX3"/>
<protein>
    <recommendedName>
        <fullName evidence="4">C3H1-type domain-containing protein</fullName>
    </recommendedName>
</protein>
<evidence type="ECO:0000256" key="1">
    <source>
        <dbReference type="PROSITE-ProRule" id="PRU00023"/>
    </source>
</evidence>
<feature type="repeat" description="ANK" evidence="1">
    <location>
        <begin position="35"/>
        <end position="67"/>
    </location>
</feature>
<feature type="compositionally biased region" description="Low complexity" evidence="3">
    <location>
        <begin position="528"/>
        <end position="537"/>
    </location>
</feature>
<dbReference type="PROSITE" id="PS50103">
    <property type="entry name" value="ZF_C3H1"/>
    <property type="match status" value="2"/>
</dbReference>
<proteinExistence type="predicted"/>
<dbReference type="GO" id="GO:0008270">
    <property type="term" value="F:zinc ion binding"/>
    <property type="evidence" value="ECO:0007669"/>
    <property type="project" value="UniProtKB-KW"/>
</dbReference>